<dbReference type="OrthoDB" id="5835829at2759"/>
<evidence type="ECO:0000256" key="3">
    <source>
        <dbReference type="ARBA" id="ARBA00022679"/>
    </source>
</evidence>
<sequence length="355" mass="38800">MGRGKYVRTKPEHLTGVPDYVPFPTTVAYRGFEARAFFEPAFVADDSGVSEAYRFGKSIEGSQLVVIRSSTEFEPEWLQVLGELYQKPVIPVGLFPPPPTQDVGGQEATLQWLERQAPGSVVYAAFGSEAKQTCAQLETIALGLEASGLPFLWAYRPPIDAYEGKIGLPEGFEERINGRGLVCCGWVPQARYLAHESVGAFLTHAGWNSITEGLARGVKLVLLPLLFDQGPQREASGGEGIGAGNFMEMGPLDTDMEPRNSTWLQKVDLIFVDNPVGVGYSYMEEDVLLVTTDWQAAADLTMLLKALVHEVPTLQSSPFCSLSPSPMEVSVVLEDSWISPEDYMLRGLKSGDLCT</sequence>
<name>A0A1E5W013_9POAL</name>
<evidence type="ECO:0000313" key="4">
    <source>
        <dbReference type="EMBL" id="OEL30695.1"/>
    </source>
</evidence>
<organism evidence="4 5">
    <name type="scientific">Dichanthelium oligosanthes</name>
    <dbReference type="NCBI Taxonomy" id="888268"/>
    <lineage>
        <taxon>Eukaryota</taxon>
        <taxon>Viridiplantae</taxon>
        <taxon>Streptophyta</taxon>
        <taxon>Embryophyta</taxon>
        <taxon>Tracheophyta</taxon>
        <taxon>Spermatophyta</taxon>
        <taxon>Magnoliopsida</taxon>
        <taxon>Liliopsida</taxon>
        <taxon>Poales</taxon>
        <taxon>Poaceae</taxon>
        <taxon>PACMAD clade</taxon>
        <taxon>Panicoideae</taxon>
        <taxon>Panicodae</taxon>
        <taxon>Paniceae</taxon>
        <taxon>Dichantheliinae</taxon>
        <taxon>Dichanthelium</taxon>
    </lineage>
</organism>
<dbReference type="InterPro" id="IPR002213">
    <property type="entry name" value="UDP_glucos_trans"/>
</dbReference>
<gene>
    <name evidence="4" type="ORF">BAE44_0008285</name>
</gene>
<reference evidence="4 5" key="1">
    <citation type="submission" date="2016-09" db="EMBL/GenBank/DDBJ databases">
        <title>The draft genome of Dichanthelium oligosanthes: A C3 panicoid grass species.</title>
        <authorList>
            <person name="Studer A.J."/>
            <person name="Schnable J.C."/>
            <person name="Brutnell T.P."/>
        </authorList>
    </citation>
    <scope>NUCLEOTIDE SEQUENCE [LARGE SCALE GENOMIC DNA]</scope>
    <source>
        <strain evidence="5">cv. Kellogg 1175</strain>
        <tissue evidence="4">Leaf</tissue>
    </source>
</reference>
<proteinExistence type="inferred from homology"/>
<dbReference type="Pfam" id="PF00201">
    <property type="entry name" value="UDPGT"/>
    <property type="match status" value="1"/>
</dbReference>
<dbReference type="GO" id="GO:0008194">
    <property type="term" value="F:UDP-glycosyltransferase activity"/>
    <property type="evidence" value="ECO:0007669"/>
    <property type="project" value="InterPro"/>
</dbReference>
<evidence type="ECO:0000256" key="1">
    <source>
        <dbReference type="ARBA" id="ARBA00009431"/>
    </source>
</evidence>
<dbReference type="SUPFAM" id="SSF53756">
    <property type="entry name" value="UDP-Glycosyltransferase/glycogen phosphorylase"/>
    <property type="match status" value="1"/>
</dbReference>
<dbReference type="PANTHER" id="PTHR48045">
    <property type="entry name" value="UDP-GLYCOSYLTRANSFERASE 72B1"/>
    <property type="match status" value="1"/>
</dbReference>
<dbReference type="SUPFAM" id="SSF53474">
    <property type="entry name" value="alpha/beta-Hydrolases"/>
    <property type="match status" value="1"/>
</dbReference>
<dbReference type="FunFam" id="3.40.50.2000:FF:000037">
    <property type="entry name" value="Glycosyltransferase"/>
    <property type="match status" value="1"/>
</dbReference>
<dbReference type="Gene3D" id="3.40.50.2000">
    <property type="entry name" value="Glycogen Phosphorylase B"/>
    <property type="match status" value="2"/>
</dbReference>
<dbReference type="InterPro" id="IPR001563">
    <property type="entry name" value="Peptidase_S10"/>
</dbReference>
<dbReference type="CDD" id="cd03784">
    <property type="entry name" value="GT1_Gtf-like"/>
    <property type="match status" value="1"/>
</dbReference>
<dbReference type="GO" id="GO:0004185">
    <property type="term" value="F:serine-type carboxypeptidase activity"/>
    <property type="evidence" value="ECO:0007669"/>
    <property type="project" value="InterPro"/>
</dbReference>
<evidence type="ECO:0000313" key="5">
    <source>
        <dbReference type="Proteomes" id="UP000095767"/>
    </source>
</evidence>
<dbReference type="PANTHER" id="PTHR48045:SF20">
    <property type="entry name" value="UDP-RHAMNOSE:RHAMNOSYLTRANSFERASE 1"/>
    <property type="match status" value="1"/>
</dbReference>
<comment type="caution">
    <text evidence="4">The sequence shown here is derived from an EMBL/GenBank/DDBJ whole genome shotgun (WGS) entry which is preliminary data.</text>
</comment>
<evidence type="ECO:0000256" key="2">
    <source>
        <dbReference type="ARBA" id="ARBA00009995"/>
    </source>
</evidence>
<comment type="similarity">
    <text evidence="2">Belongs to the UDP-glycosyltransferase family.</text>
</comment>
<dbReference type="Gene3D" id="3.40.50.1820">
    <property type="entry name" value="alpha/beta hydrolase"/>
    <property type="match status" value="1"/>
</dbReference>
<protein>
    <submittedName>
        <fullName evidence="4">Putative UDP-rhamnose:rhamnosyltransferase 1</fullName>
    </submittedName>
</protein>
<keyword evidence="3 4" id="KW-0808">Transferase</keyword>
<dbReference type="EMBL" id="LWDX02024986">
    <property type="protein sequence ID" value="OEL30695.1"/>
    <property type="molecule type" value="Genomic_DNA"/>
</dbReference>
<comment type="similarity">
    <text evidence="1">Belongs to the peptidase S10 family.</text>
</comment>
<dbReference type="Proteomes" id="UP000095767">
    <property type="component" value="Unassembled WGS sequence"/>
</dbReference>
<keyword evidence="5" id="KW-1185">Reference proteome</keyword>
<dbReference type="InterPro" id="IPR029058">
    <property type="entry name" value="AB_hydrolase_fold"/>
</dbReference>
<dbReference type="AlphaFoldDB" id="A0A1E5W013"/>
<dbReference type="Pfam" id="PF00450">
    <property type="entry name" value="Peptidase_S10"/>
    <property type="match status" value="1"/>
</dbReference>
<accession>A0A1E5W013</accession>
<dbReference type="GO" id="GO:0006508">
    <property type="term" value="P:proteolysis"/>
    <property type="evidence" value="ECO:0007669"/>
    <property type="project" value="InterPro"/>
</dbReference>